<reference evidence="3 4" key="1">
    <citation type="journal article" date="2016" name="Int. J. Syst. Evol. Microbiol.">
        <title>Polaribacter haliotis sp. nov., isolated from the gut of abalone Haliotis discus hannai.</title>
        <authorList>
            <person name="Kim Y.O."/>
            <person name="Park I.S."/>
            <person name="Park S."/>
            <person name="Nam B.H."/>
            <person name="Park J.M."/>
            <person name="Kim D.G."/>
            <person name="Yoon J.H."/>
        </authorList>
    </citation>
    <scope>NUCLEOTIDE SEQUENCE [LARGE SCALE GENOMIC DNA]</scope>
    <source>
        <strain evidence="3 4">KCTC 52418</strain>
    </source>
</reference>
<keyword evidence="3" id="KW-0808">Transferase</keyword>
<dbReference type="InterPro" id="IPR010559">
    <property type="entry name" value="Sig_transdc_His_kin_internal"/>
</dbReference>
<feature type="transmembrane region" description="Helical" evidence="1">
    <location>
        <begin position="117"/>
        <end position="138"/>
    </location>
</feature>
<dbReference type="Pfam" id="PF06580">
    <property type="entry name" value="His_kinase"/>
    <property type="match status" value="1"/>
</dbReference>
<keyword evidence="1" id="KW-0812">Transmembrane</keyword>
<evidence type="ECO:0000259" key="2">
    <source>
        <dbReference type="Pfam" id="PF06580"/>
    </source>
</evidence>
<feature type="transmembrane region" description="Helical" evidence="1">
    <location>
        <begin position="76"/>
        <end position="97"/>
    </location>
</feature>
<keyword evidence="3" id="KW-0418">Kinase</keyword>
<organism evidence="3 4">
    <name type="scientific">Polaribacter haliotis</name>
    <dbReference type="NCBI Taxonomy" id="1888915"/>
    <lineage>
        <taxon>Bacteria</taxon>
        <taxon>Pseudomonadati</taxon>
        <taxon>Bacteroidota</taxon>
        <taxon>Flavobacteriia</taxon>
        <taxon>Flavobacteriales</taxon>
        <taxon>Flavobacteriaceae</taxon>
    </lineage>
</organism>
<gene>
    <name evidence="3" type="ORF">H9I45_14425</name>
</gene>
<dbReference type="AlphaFoldDB" id="A0A7L8AEU4"/>
<dbReference type="Gene3D" id="3.30.565.10">
    <property type="entry name" value="Histidine kinase-like ATPase, C-terminal domain"/>
    <property type="match status" value="1"/>
</dbReference>
<proteinExistence type="predicted"/>
<dbReference type="InterPro" id="IPR050640">
    <property type="entry name" value="Bact_2-comp_sensor_kinase"/>
</dbReference>
<keyword evidence="1" id="KW-0472">Membrane</keyword>
<protein>
    <submittedName>
        <fullName evidence="3">Histidine kinase</fullName>
    </submittedName>
</protein>
<feature type="domain" description="Signal transduction histidine kinase internal region" evidence="2">
    <location>
        <begin position="165"/>
        <end position="242"/>
    </location>
</feature>
<dbReference type="KEGG" id="phal:H9I45_14425"/>
<dbReference type="OrthoDB" id="9809908at2"/>
<keyword evidence="1" id="KW-1133">Transmembrane helix</keyword>
<dbReference type="EMBL" id="CP061813">
    <property type="protein sequence ID" value="QOD60521.1"/>
    <property type="molecule type" value="Genomic_DNA"/>
</dbReference>
<name>A0A7L8AEU4_9FLAO</name>
<evidence type="ECO:0000256" key="1">
    <source>
        <dbReference type="SAM" id="Phobius"/>
    </source>
</evidence>
<dbReference type="Proteomes" id="UP000516764">
    <property type="component" value="Chromosome"/>
</dbReference>
<dbReference type="InterPro" id="IPR036890">
    <property type="entry name" value="HATPase_C_sf"/>
</dbReference>
<feature type="transmembrane region" description="Helical" evidence="1">
    <location>
        <begin position="12"/>
        <end position="32"/>
    </location>
</feature>
<dbReference type="GO" id="GO:0000155">
    <property type="term" value="F:phosphorelay sensor kinase activity"/>
    <property type="evidence" value="ECO:0007669"/>
    <property type="project" value="InterPro"/>
</dbReference>
<dbReference type="GO" id="GO:0016020">
    <property type="term" value="C:membrane"/>
    <property type="evidence" value="ECO:0007669"/>
    <property type="project" value="InterPro"/>
</dbReference>
<evidence type="ECO:0000313" key="3">
    <source>
        <dbReference type="EMBL" id="QOD60521.1"/>
    </source>
</evidence>
<sequence>MNTKQFINSVILIVLHTFFWVGVYFFYTYFLGYGSKNTAYVNNFALYLMPVTIIMSYFFLYVLIPKYLIAKKHGLFVLYTVYTFIVSFCLIMLSILYGIVFSTDLTINDSKPLTKTILFIILGIYMVVLVVIAIGLVLSSYKSTLKNEDLKTKFLETKLQLKEQELRFLKMQIQPHFLFNTLNTIYGLAIQKHENAPEMILKLSNLLDYILYQVDKPKVFLMDEIAHLEDYISLEKMRFHDTLKINFIKNIQAENVDVSPMLLIPFVENAFKHGVIVNNFFTINIDLKVTETKLYFTIENNYNKEKENIQGGIGLENSRKRLEMLYPEKHSLEIIGKDNIFKIILEINF</sequence>
<dbReference type="RefSeq" id="WP_088354427.1">
    <property type="nucleotide sequence ID" value="NZ_CP061813.1"/>
</dbReference>
<evidence type="ECO:0000313" key="4">
    <source>
        <dbReference type="Proteomes" id="UP000516764"/>
    </source>
</evidence>
<feature type="transmembrane region" description="Helical" evidence="1">
    <location>
        <begin position="44"/>
        <end position="64"/>
    </location>
</feature>
<accession>A0A7L8AEU4</accession>
<keyword evidence="4" id="KW-1185">Reference proteome</keyword>
<dbReference type="PANTHER" id="PTHR34220:SF7">
    <property type="entry name" value="SENSOR HISTIDINE KINASE YPDA"/>
    <property type="match status" value="1"/>
</dbReference>
<dbReference type="PANTHER" id="PTHR34220">
    <property type="entry name" value="SENSOR HISTIDINE KINASE YPDA"/>
    <property type="match status" value="1"/>
</dbReference>